<dbReference type="EC" id="4.2.1.96" evidence="3"/>
<dbReference type="GO" id="GO:0006729">
    <property type="term" value="P:tetrahydrobiopterin biosynthetic process"/>
    <property type="evidence" value="ECO:0007669"/>
    <property type="project" value="InterPro"/>
</dbReference>
<evidence type="ECO:0000256" key="3">
    <source>
        <dbReference type="ARBA" id="ARBA00013252"/>
    </source>
</evidence>
<evidence type="ECO:0000256" key="1">
    <source>
        <dbReference type="ARBA" id="ARBA00001554"/>
    </source>
</evidence>
<organism evidence="5 6">
    <name type="scientific">Rossellomorea vietnamensis</name>
    <dbReference type="NCBI Taxonomy" id="218284"/>
    <lineage>
        <taxon>Bacteria</taxon>
        <taxon>Bacillati</taxon>
        <taxon>Bacillota</taxon>
        <taxon>Bacilli</taxon>
        <taxon>Bacillales</taxon>
        <taxon>Bacillaceae</taxon>
        <taxon>Rossellomorea</taxon>
    </lineage>
</organism>
<dbReference type="InterPro" id="IPR001533">
    <property type="entry name" value="Pterin_deHydtase"/>
</dbReference>
<keyword evidence="4 5" id="KW-0456">Lyase</keyword>
<comment type="caution">
    <text evidence="5">The sequence shown here is derived from an EMBL/GenBank/DDBJ whole genome shotgun (WGS) entry which is preliminary data.</text>
</comment>
<accession>A0A5D4M9C0</accession>
<dbReference type="AlphaFoldDB" id="A0A5D4M9C0"/>
<dbReference type="Pfam" id="PF01329">
    <property type="entry name" value="Pterin_4a"/>
    <property type="match status" value="1"/>
</dbReference>
<proteinExistence type="inferred from homology"/>
<evidence type="ECO:0000313" key="6">
    <source>
        <dbReference type="Proteomes" id="UP000325182"/>
    </source>
</evidence>
<protein>
    <recommendedName>
        <fullName evidence="3">4a-hydroxytetrahydrobiopterin dehydratase</fullName>
        <ecNumber evidence="3">4.2.1.96</ecNumber>
    </recommendedName>
</protein>
<dbReference type="Gene3D" id="3.30.1360.20">
    <property type="entry name" value="Transcriptional coactivator/pterin dehydratase"/>
    <property type="match status" value="1"/>
</dbReference>
<evidence type="ECO:0000256" key="2">
    <source>
        <dbReference type="ARBA" id="ARBA00006472"/>
    </source>
</evidence>
<name>A0A5D4M9C0_9BACI</name>
<dbReference type="SUPFAM" id="SSF55248">
    <property type="entry name" value="PCD-like"/>
    <property type="match status" value="1"/>
</dbReference>
<gene>
    <name evidence="5" type="ORF">FZC84_16770</name>
</gene>
<evidence type="ECO:0000256" key="4">
    <source>
        <dbReference type="ARBA" id="ARBA00023239"/>
    </source>
</evidence>
<dbReference type="EMBL" id="VTEG01000014">
    <property type="protein sequence ID" value="TYR98037.1"/>
    <property type="molecule type" value="Genomic_DNA"/>
</dbReference>
<comment type="catalytic activity">
    <reaction evidence="1">
        <text>(4aS,6R)-4a-hydroxy-L-erythro-5,6,7,8-tetrahydrobiopterin = (6R)-L-erythro-6,7-dihydrobiopterin + H2O</text>
        <dbReference type="Rhea" id="RHEA:11920"/>
        <dbReference type="ChEBI" id="CHEBI:15377"/>
        <dbReference type="ChEBI" id="CHEBI:15642"/>
        <dbReference type="ChEBI" id="CHEBI:43120"/>
        <dbReference type="EC" id="4.2.1.96"/>
    </reaction>
</comment>
<sequence>MKVITKEEAVTSLQEIAGWNVKDEKWIERRFKFQEFTDGIDFVNKVADIAEAMDHHPFISIQYKIVTLSLTSWNAGGLTTLDLEAASKYNALYQDMK</sequence>
<reference evidence="5 6" key="1">
    <citation type="submission" date="2019-08" db="EMBL/GenBank/DDBJ databases">
        <title>Bacillus genomes from the desert of Cuatro Cienegas, Coahuila.</title>
        <authorList>
            <person name="Olmedo-Alvarez G."/>
        </authorList>
    </citation>
    <scope>NUCLEOTIDE SEQUENCE [LARGE SCALE GENOMIC DNA]</scope>
    <source>
        <strain evidence="5 6">CH128b_4D</strain>
    </source>
</reference>
<evidence type="ECO:0000313" key="5">
    <source>
        <dbReference type="EMBL" id="TYR98037.1"/>
    </source>
</evidence>
<comment type="similarity">
    <text evidence="2">Belongs to the pterin-4-alpha-carbinolamine dehydratase family.</text>
</comment>
<dbReference type="GO" id="GO:0008124">
    <property type="term" value="F:4-alpha-hydroxytetrahydrobiopterin dehydratase activity"/>
    <property type="evidence" value="ECO:0007669"/>
    <property type="project" value="UniProtKB-EC"/>
</dbReference>
<dbReference type="CDD" id="cd00488">
    <property type="entry name" value="PCD_DCoH"/>
    <property type="match status" value="1"/>
</dbReference>
<dbReference type="NCBIfam" id="NF002017">
    <property type="entry name" value="PRK00823.1-2"/>
    <property type="match status" value="1"/>
</dbReference>
<dbReference type="PANTHER" id="PTHR12599">
    <property type="entry name" value="PTERIN-4-ALPHA-CARBINOLAMINE DEHYDRATASE"/>
    <property type="match status" value="1"/>
</dbReference>
<dbReference type="Proteomes" id="UP000325182">
    <property type="component" value="Unassembled WGS sequence"/>
</dbReference>
<dbReference type="RefSeq" id="WP_148954602.1">
    <property type="nucleotide sequence ID" value="NZ_VTEG01000014.1"/>
</dbReference>
<dbReference type="PANTHER" id="PTHR12599:SF0">
    <property type="entry name" value="PTERIN-4-ALPHA-CARBINOLAMINE DEHYDRATASE"/>
    <property type="match status" value="1"/>
</dbReference>
<dbReference type="InterPro" id="IPR036428">
    <property type="entry name" value="PCD_sf"/>
</dbReference>